<feature type="domain" description="tRNA nucleotidyltransferase/poly(A) polymerase RNA and SrmB- binding" evidence="11">
    <location>
        <begin position="177"/>
        <end position="235"/>
    </location>
</feature>
<dbReference type="GO" id="GO:0046872">
    <property type="term" value="F:metal ion binding"/>
    <property type="evidence" value="ECO:0007669"/>
    <property type="project" value="UniProtKB-KW"/>
</dbReference>
<evidence type="ECO:0000256" key="9">
    <source>
        <dbReference type="RuleBase" id="RU003953"/>
    </source>
</evidence>
<evidence type="ECO:0000256" key="3">
    <source>
        <dbReference type="ARBA" id="ARBA00022694"/>
    </source>
</evidence>
<evidence type="ECO:0000259" key="10">
    <source>
        <dbReference type="Pfam" id="PF01743"/>
    </source>
</evidence>
<dbReference type="Pfam" id="PF13735">
    <property type="entry name" value="tRNA_NucTran2_2"/>
    <property type="match status" value="1"/>
</dbReference>
<evidence type="ECO:0000256" key="4">
    <source>
        <dbReference type="ARBA" id="ARBA00022695"/>
    </source>
</evidence>
<dbReference type="InterPro" id="IPR002646">
    <property type="entry name" value="PolA_pol_head_dom"/>
</dbReference>
<comment type="similarity">
    <text evidence="9">Belongs to the tRNA nucleotidyltransferase/poly(A) polymerase family.</text>
</comment>
<comment type="cofactor">
    <cofactor evidence="1">
        <name>Mg(2+)</name>
        <dbReference type="ChEBI" id="CHEBI:18420"/>
    </cofactor>
</comment>
<dbReference type="Proteomes" id="UP000214688">
    <property type="component" value="Chromosome"/>
</dbReference>
<dbReference type="SUPFAM" id="SSF81891">
    <property type="entry name" value="Poly A polymerase C-terminal region-like"/>
    <property type="match status" value="1"/>
</dbReference>
<keyword evidence="8 9" id="KW-0694">RNA-binding</keyword>
<dbReference type="SUPFAM" id="SSF81301">
    <property type="entry name" value="Nucleotidyltransferase"/>
    <property type="match status" value="1"/>
</dbReference>
<evidence type="ECO:0000256" key="5">
    <source>
        <dbReference type="ARBA" id="ARBA00022723"/>
    </source>
</evidence>
<protein>
    <submittedName>
        <fullName evidence="13">CCA tRNA nucleotidyltransferase</fullName>
    </submittedName>
</protein>
<evidence type="ECO:0000256" key="1">
    <source>
        <dbReference type="ARBA" id="ARBA00001946"/>
    </source>
</evidence>
<dbReference type="NCBIfam" id="NF009814">
    <property type="entry name" value="PRK13299.1"/>
    <property type="match status" value="1"/>
</dbReference>
<dbReference type="InterPro" id="IPR032810">
    <property type="entry name" value="CCA-adding_enz_C"/>
</dbReference>
<keyword evidence="3" id="KW-0819">tRNA processing</keyword>
<feature type="domain" description="Poly A polymerase head" evidence="10">
    <location>
        <begin position="29"/>
        <end position="149"/>
    </location>
</feature>
<evidence type="ECO:0000256" key="6">
    <source>
        <dbReference type="ARBA" id="ARBA00022741"/>
    </source>
</evidence>
<keyword evidence="14" id="KW-1185">Reference proteome</keyword>
<dbReference type="GO" id="GO:0000166">
    <property type="term" value="F:nucleotide binding"/>
    <property type="evidence" value="ECO:0007669"/>
    <property type="project" value="UniProtKB-KW"/>
</dbReference>
<keyword evidence="4" id="KW-0548">Nucleotidyltransferase</keyword>
<evidence type="ECO:0000313" key="14">
    <source>
        <dbReference type="Proteomes" id="UP000214688"/>
    </source>
</evidence>
<keyword evidence="5" id="KW-0479">Metal-binding</keyword>
<dbReference type="Gene3D" id="3.30.460.10">
    <property type="entry name" value="Beta Polymerase, domain 2"/>
    <property type="match status" value="1"/>
</dbReference>
<evidence type="ECO:0000256" key="2">
    <source>
        <dbReference type="ARBA" id="ARBA00022679"/>
    </source>
</evidence>
<feature type="domain" description="CCA-adding enzyme C-terminal" evidence="12">
    <location>
        <begin position="260"/>
        <end position="403"/>
    </location>
</feature>
<dbReference type="GO" id="GO:0000049">
    <property type="term" value="F:tRNA binding"/>
    <property type="evidence" value="ECO:0007669"/>
    <property type="project" value="TreeGrafter"/>
</dbReference>
<dbReference type="Pfam" id="PF01743">
    <property type="entry name" value="PolyA_pol"/>
    <property type="match status" value="1"/>
</dbReference>
<keyword evidence="6" id="KW-0547">Nucleotide-binding</keyword>
<evidence type="ECO:0000259" key="12">
    <source>
        <dbReference type="Pfam" id="PF13735"/>
    </source>
</evidence>
<dbReference type="InterPro" id="IPR032828">
    <property type="entry name" value="PolyA_RNA-bd"/>
</dbReference>
<dbReference type="KEGG" id="tab:CIG75_11350"/>
<reference evidence="13 14" key="1">
    <citation type="journal article" date="2015" name="Int. J. Syst. Evol. Microbiol.">
        <title>Tumebacillus algifaecis sp. nov., isolated from decomposing algal scum.</title>
        <authorList>
            <person name="Wu Y.F."/>
            <person name="Zhang B."/>
            <person name="Xing P."/>
            <person name="Wu Q.L."/>
            <person name="Liu S.J."/>
        </authorList>
    </citation>
    <scope>NUCLEOTIDE SEQUENCE [LARGE SCALE GENOMIC DNA]</scope>
    <source>
        <strain evidence="13 14">THMBR28</strain>
    </source>
</reference>
<sequence length="411" mass="47093">MGQGGDVVDRTEAVAWQVVEALEQAGHEAYLVGGCVRDKLLQRPIYDYDITTSARPEEVLALFPHTLPIGMKHGTVTVCEADLQFEVTTFRTDGEYKDGRRPSEVVFVRSLLDDLARRDLTINALALGRDGTLHDPFDGQLDLLEKRIRAVGDPLLRFEEDALRMLRAIRFAVQLQFVIEEETLQAIREESYRLRQISRERIREEWHKMLLSHPDTALDLLRQTDTLRSIFSRPTLAVARWERAAAWTALSPPDLALRYCLIFFAIETDEPRMEKNLQGLKLSTALKREIREQYALQAESPVDWNDLRWRQLLFTHGYGAIWRKCLLYAVMHDAQRLDYWTALAEEHRKRQPIWGTSDLALTGLDLIACGIEEGPHVGQWLKRLAQAVLQDPSSNDSQTLLQLVQSGQVVE</sequence>
<dbReference type="GO" id="GO:0016779">
    <property type="term" value="F:nucleotidyltransferase activity"/>
    <property type="evidence" value="ECO:0007669"/>
    <property type="project" value="UniProtKB-KW"/>
</dbReference>
<dbReference type="GO" id="GO:0008033">
    <property type="term" value="P:tRNA processing"/>
    <property type="evidence" value="ECO:0007669"/>
    <property type="project" value="UniProtKB-KW"/>
</dbReference>
<name>A0A223D192_9BACL</name>
<gene>
    <name evidence="13" type="ORF">CIG75_11350</name>
</gene>
<dbReference type="Pfam" id="PF12627">
    <property type="entry name" value="PolyA_pol_RNAbd"/>
    <property type="match status" value="1"/>
</dbReference>
<dbReference type="Gene3D" id="1.10.246.80">
    <property type="match status" value="1"/>
</dbReference>
<dbReference type="AlphaFoldDB" id="A0A223D192"/>
<dbReference type="CDD" id="cd05398">
    <property type="entry name" value="NT_ClassII-CCAase"/>
    <property type="match status" value="1"/>
</dbReference>
<dbReference type="PANTHER" id="PTHR46173">
    <property type="entry name" value="CCA TRNA NUCLEOTIDYLTRANSFERASE 1, MITOCHONDRIAL"/>
    <property type="match status" value="1"/>
</dbReference>
<dbReference type="InterPro" id="IPR043519">
    <property type="entry name" value="NT_sf"/>
</dbReference>
<dbReference type="PANTHER" id="PTHR46173:SF1">
    <property type="entry name" value="CCA TRNA NUCLEOTIDYLTRANSFERASE 1, MITOCHONDRIAL"/>
    <property type="match status" value="1"/>
</dbReference>
<evidence type="ECO:0000256" key="7">
    <source>
        <dbReference type="ARBA" id="ARBA00022842"/>
    </source>
</evidence>
<dbReference type="Gene3D" id="1.10.3090.10">
    <property type="entry name" value="cca-adding enzyme, domain 2"/>
    <property type="match status" value="1"/>
</dbReference>
<evidence type="ECO:0000313" key="13">
    <source>
        <dbReference type="EMBL" id="ASS75519.1"/>
    </source>
</evidence>
<evidence type="ECO:0000256" key="8">
    <source>
        <dbReference type="ARBA" id="ARBA00022884"/>
    </source>
</evidence>
<accession>A0A223D192</accession>
<dbReference type="EMBL" id="CP022657">
    <property type="protein sequence ID" value="ASS75519.1"/>
    <property type="molecule type" value="Genomic_DNA"/>
</dbReference>
<evidence type="ECO:0000259" key="11">
    <source>
        <dbReference type="Pfam" id="PF12627"/>
    </source>
</evidence>
<dbReference type="InterPro" id="IPR050264">
    <property type="entry name" value="Bact_CCA-adding_enz_type3_sf"/>
</dbReference>
<keyword evidence="7" id="KW-0460">Magnesium</keyword>
<proteinExistence type="inferred from homology"/>
<keyword evidence="2 9" id="KW-0808">Transferase</keyword>
<organism evidence="13 14">
    <name type="scientific">Tumebacillus algifaecis</name>
    <dbReference type="NCBI Taxonomy" id="1214604"/>
    <lineage>
        <taxon>Bacteria</taxon>
        <taxon>Bacillati</taxon>
        <taxon>Bacillota</taxon>
        <taxon>Bacilli</taxon>
        <taxon>Bacillales</taxon>
        <taxon>Alicyclobacillaceae</taxon>
        <taxon>Tumebacillus</taxon>
    </lineage>
</organism>